<dbReference type="GO" id="GO:0016020">
    <property type="term" value="C:membrane"/>
    <property type="evidence" value="ECO:0007669"/>
    <property type="project" value="UniProtKB-SubCell"/>
</dbReference>
<dbReference type="Proteomes" id="UP000533905">
    <property type="component" value="Unassembled WGS sequence"/>
</dbReference>
<feature type="transmembrane region" description="Helical" evidence="1">
    <location>
        <begin position="428"/>
        <end position="457"/>
    </location>
</feature>
<feature type="transmembrane region" description="Helical" evidence="1">
    <location>
        <begin position="307"/>
        <end position="335"/>
    </location>
</feature>
<dbReference type="EMBL" id="JABAIV010000003">
    <property type="protein sequence ID" value="NNG23527.1"/>
    <property type="molecule type" value="Genomic_DNA"/>
</dbReference>
<dbReference type="Pfam" id="PF07158">
    <property type="entry name" value="MatC_N"/>
    <property type="match status" value="1"/>
</dbReference>
<proteinExistence type="predicted"/>
<accession>A0A7Y2JYV5</accession>
<feature type="transmembrane region" description="Helical" evidence="1">
    <location>
        <begin position="135"/>
        <end position="157"/>
    </location>
</feature>
<name>A0A7Y2JYV5_9BURK</name>
<feature type="transmembrane region" description="Helical" evidence="1">
    <location>
        <begin position="469"/>
        <end position="490"/>
    </location>
</feature>
<evidence type="ECO:0000313" key="4">
    <source>
        <dbReference type="Proteomes" id="UP000533905"/>
    </source>
</evidence>
<feature type="transmembrane region" description="Helical" evidence="1">
    <location>
        <begin position="385"/>
        <end position="416"/>
    </location>
</feature>
<dbReference type="AlphaFoldDB" id="A0A7Y2JYV5"/>
<feature type="domain" description="Dicarboxylate carrier MatC N-terminal" evidence="2">
    <location>
        <begin position="1"/>
        <end position="149"/>
    </location>
</feature>
<feature type="transmembrane region" description="Helical" evidence="1">
    <location>
        <begin position="177"/>
        <end position="198"/>
    </location>
</feature>
<organism evidence="3 4">
    <name type="scientific">Telluria aromaticivorans</name>
    <dbReference type="NCBI Taxonomy" id="2725995"/>
    <lineage>
        <taxon>Bacteria</taxon>
        <taxon>Pseudomonadati</taxon>
        <taxon>Pseudomonadota</taxon>
        <taxon>Betaproteobacteria</taxon>
        <taxon>Burkholderiales</taxon>
        <taxon>Oxalobacteraceae</taxon>
        <taxon>Telluria group</taxon>
        <taxon>Telluria</taxon>
    </lineage>
</organism>
<dbReference type="RefSeq" id="WP_171084165.1">
    <property type="nucleotide sequence ID" value="NZ_JABAIV010000003.1"/>
</dbReference>
<dbReference type="InterPro" id="IPR009827">
    <property type="entry name" value="MatC_N"/>
</dbReference>
<feature type="transmembrane region" description="Helical" evidence="1">
    <location>
        <begin position="49"/>
        <end position="70"/>
    </location>
</feature>
<feature type="transmembrane region" description="Helical" evidence="1">
    <location>
        <begin position="347"/>
        <end position="364"/>
    </location>
</feature>
<sequence>MSSHMIAICVLALMFVLATALPINMGVIAFVGAFLVGTVVAGMQTKAIMAGFPAELFLTLVGITFLFAQAQNNGTIDWLVRLAVRAVGGRIAAIPWVMFAITALLTSVGAVSPAAVAIIAPIALGFAAKYNINPLMMGLMVIHGAQGGGFSPISIYGGITNKVVMEAGLPISPLTTAFTSLGVNLAVSVLLFFAFGGMKLMKQQVPKSGLGLPGVPFGTNVAMAAQGPQIYGDAESEAASEEKLTQQGSGQAVGAMGSAMGGAAGGAAAGTMGSMGGSRSAAAGAGTAGAVAAEGPTFHQVVTVVGLVALAVLTLLYKLDIGFVAISIGLLISILSPQVQKRAIGQVSWPEIMLIVGVSTYVGVMQKMGTITWVGDSVASLTSPLTVALLLLFVGAIVSAFASSTAVLGSLIPLAVPFLASGTGVDPIGFIAAMAVASTIVDVSPFSTNGALVLASAQHVDRDVFLRQLMIYGGIVTLVAPVVVWVLFVVF</sequence>
<comment type="caution">
    <text evidence="3">The sequence shown here is derived from an EMBL/GenBank/DDBJ whole genome shotgun (WGS) entry which is preliminary data.</text>
</comment>
<feature type="transmembrane region" description="Helical" evidence="1">
    <location>
        <begin position="110"/>
        <end position="128"/>
    </location>
</feature>
<reference evidence="3 4" key="1">
    <citation type="submission" date="2020-04" db="EMBL/GenBank/DDBJ databases">
        <title>Massilia sp. nov., a cold adapted bacteria isolated from Arctic soil.</title>
        <authorList>
            <person name="Son J."/>
            <person name="Ka J.-O."/>
        </authorList>
    </citation>
    <scope>NUCLEOTIDE SEQUENCE [LARGE SCALE GENOMIC DNA]</scope>
    <source>
        <strain evidence="3 4">ML15P13</strain>
    </source>
</reference>
<gene>
    <name evidence="3" type="ORF">HGB41_11035</name>
</gene>
<evidence type="ECO:0000259" key="2">
    <source>
        <dbReference type="Pfam" id="PF07158"/>
    </source>
</evidence>
<feature type="transmembrane region" description="Helical" evidence="1">
    <location>
        <begin position="82"/>
        <end position="104"/>
    </location>
</feature>
<evidence type="ECO:0000313" key="3">
    <source>
        <dbReference type="EMBL" id="NNG23527.1"/>
    </source>
</evidence>
<keyword evidence="1" id="KW-0812">Transmembrane</keyword>
<protein>
    <recommendedName>
        <fullName evidence="2">Dicarboxylate carrier MatC N-terminal domain-containing protein</fullName>
    </recommendedName>
</protein>
<dbReference type="GO" id="GO:0055085">
    <property type="term" value="P:transmembrane transport"/>
    <property type="evidence" value="ECO:0007669"/>
    <property type="project" value="InterPro"/>
</dbReference>
<evidence type="ECO:0000256" key="1">
    <source>
        <dbReference type="SAM" id="Phobius"/>
    </source>
</evidence>
<keyword evidence="4" id="KW-1185">Reference proteome</keyword>
<keyword evidence="1" id="KW-1133">Transmembrane helix</keyword>
<keyword evidence="1" id="KW-0472">Membrane</keyword>